<dbReference type="Proteomes" id="UP000288805">
    <property type="component" value="Unassembled WGS sequence"/>
</dbReference>
<accession>A0A438BVR2</accession>
<evidence type="ECO:0000313" key="2">
    <source>
        <dbReference type="Proteomes" id="UP000288805"/>
    </source>
</evidence>
<proteinExistence type="predicted"/>
<dbReference type="EMBL" id="QGNW01002607">
    <property type="protein sequence ID" value="RVW15008.1"/>
    <property type="molecule type" value="Genomic_DNA"/>
</dbReference>
<organism evidence="1 2">
    <name type="scientific">Vitis vinifera</name>
    <name type="common">Grape</name>
    <dbReference type="NCBI Taxonomy" id="29760"/>
    <lineage>
        <taxon>Eukaryota</taxon>
        <taxon>Viridiplantae</taxon>
        <taxon>Streptophyta</taxon>
        <taxon>Embryophyta</taxon>
        <taxon>Tracheophyta</taxon>
        <taxon>Spermatophyta</taxon>
        <taxon>Magnoliopsida</taxon>
        <taxon>eudicotyledons</taxon>
        <taxon>Gunneridae</taxon>
        <taxon>Pentapetalae</taxon>
        <taxon>rosids</taxon>
        <taxon>Vitales</taxon>
        <taxon>Vitaceae</taxon>
        <taxon>Viteae</taxon>
        <taxon>Vitis</taxon>
    </lineage>
</organism>
<evidence type="ECO:0000313" key="1">
    <source>
        <dbReference type="EMBL" id="RVW15008.1"/>
    </source>
</evidence>
<dbReference type="PANTHER" id="PTHR34676">
    <property type="entry name" value="DUF4219 DOMAIN-CONTAINING PROTEIN-RELATED"/>
    <property type="match status" value="1"/>
</dbReference>
<comment type="caution">
    <text evidence="1">The sequence shown here is derived from an EMBL/GenBank/DDBJ whole genome shotgun (WGS) entry which is preliminary data.</text>
</comment>
<sequence length="444" mass="50982">MKFLNSCSFESPHSWEAWKGNKCAIGIQWKTRTSRRQITSLQTTFKGLEKESIHQVHREILIDDLCLSDEMKTDASFPLLNPFVLWKNPSGDSLERTLNHAEELQLSIFSFLIYYQIHPEENIVQKYNEFDHMFFHLNLAKHLLHTLSNLGLQGLFAVSTLSKNFQIDIHLLSSTVGDLFGHVRKRQPWADPKIVKDKTVALETSPAQPAEEELNPFLIFPQPEENFKLNYWLAIPDKIPKCPLTRLSYSYSDYLTLKTKTLLRGQEEAEIELGADSKCAPKGEAENEVEFGWSPPKVLDREGRPTNVIKPKLEWDRGDNEASENNARAMYSIFNAISTDEFRRIATCTSAKEAWDILQVTHEGTNAVKVSKLQMLTSRFETIRMEDHENFGEFYAKLMDIVNSSFNLGEPIPNSKVVRKILRSLPERFRAKVTAIEESKDVDS</sequence>
<dbReference type="AlphaFoldDB" id="A0A438BVR2"/>
<protein>
    <submittedName>
        <fullName evidence="1">Uncharacterized protein</fullName>
    </submittedName>
</protein>
<dbReference type="Pfam" id="PF14223">
    <property type="entry name" value="Retrotran_gag_2"/>
    <property type="match status" value="1"/>
</dbReference>
<dbReference type="PANTHER" id="PTHR34676:SF8">
    <property type="entry name" value="TRANSMEMBRANE PROTEIN"/>
    <property type="match status" value="1"/>
</dbReference>
<name>A0A438BVR2_VITVI</name>
<gene>
    <name evidence="1" type="ORF">CK203_090453</name>
</gene>
<reference evidence="1 2" key="1">
    <citation type="journal article" date="2018" name="PLoS Genet.">
        <title>Population sequencing reveals clonal diversity and ancestral inbreeding in the grapevine cultivar Chardonnay.</title>
        <authorList>
            <person name="Roach M.J."/>
            <person name="Johnson D.L."/>
            <person name="Bohlmann J."/>
            <person name="van Vuuren H.J."/>
            <person name="Jones S.J."/>
            <person name="Pretorius I.S."/>
            <person name="Schmidt S.A."/>
            <person name="Borneman A.R."/>
        </authorList>
    </citation>
    <scope>NUCLEOTIDE SEQUENCE [LARGE SCALE GENOMIC DNA]</scope>
    <source>
        <strain evidence="2">cv. Chardonnay</strain>
        <tissue evidence="1">Leaf</tissue>
    </source>
</reference>